<dbReference type="GO" id="GO:0046872">
    <property type="term" value="F:metal ion binding"/>
    <property type="evidence" value="ECO:0007669"/>
    <property type="project" value="UniProtKB-KW"/>
</dbReference>
<protein>
    <submittedName>
        <fullName evidence="6">ADP-ribosylation factor-like protein 11</fullName>
    </submittedName>
</protein>
<dbReference type="SUPFAM" id="SSF52540">
    <property type="entry name" value="P-loop containing nucleoside triphosphate hydrolases"/>
    <property type="match status" value="1"/>
</dbReference>
<dbReference type="OrthoDB" id="6067901at2759"/>
<evidence type="ECO:0000256" key="1">
    <source>
        <dbReference type="ARBA" id="ARBA00022741"/>
    </source>
</evidence>
<dbReference type="AlphaFoldDB" id="A0A8B8E2V9"/>
<dbReference type="Proteomes" id="UP000694844">
    <property type="component" value="Chromosome 4"/>
</dbReference>
<dbReference type="KEGG" id="cvn:111131059"/>
<feature type="binding site" evidence="4">
    <location>
        <position position="46"/>
    </location>
    <ligand>
        <name>Mg(2+)</name>
        <dbReference type="ChEBI" id="CHEBI:18420"/>
    </ligand>
</feature>
<evidence type="ECO:0000313" key="6">
    <source>
        <dbReference type="RefSeq" id="XP_022334103.1"/>
    </source>
</evidence>
<dbReference type="PANTHER" id="PTHR11711">
    <property type="entry name" value="ADP RIBOSYLATION FACTOR-RELATED"/>
    <property type="match status" value="1"/>
</dbReference>
<dbReference type="InterPro" id="IPR024156">
    <property type="entry name" value="Small_GTPase_ARF"/>
</dbReference>
<evidence type="ECO:0000256" key="3">
    <source>
        <dbReference type="PIRSR" id="PIRSR606689-1"/>
    </source>
</evidence>
<dbReference type="InterPro" id="IPR027417">
    <property type="entry name" value="P-loop_NTPase"/>
</dbReference>
<accession>A0A8B8E2V9</accession>
<keyword evidence="1 3" id="KW-0547">Nucleotide-binding</keyword>
<gene>
    <name evidence="6" type="primary">LOC111131059</name>
</gene>
<dbReference type="GeneID" id="111131059"/>
<dbReference type="Pfam" id="PF00025">
    <property type="entry name" value="Arf"/>
    <property type="match status" value="1"/>
</dbReference>
<feature type="binding site" evidence="3">
    <location>
        <begin position="21"/>
        <end position="28"/>
    </location>
    <ligand>
        <name>GTP</name>
        <dbReference type="ChEBI" id="CHEBI:37565"/>
    </ligand>
</feature>
<keyword evidence="2 3" id="KW-0342">GTP-binding</keyword>
<evidence type="ECO:0000313" key="5">
    <source>
        <dbReference type="Proteomes" id="UP000694844"/>
    </source>
</evidence>
<proteinExistence type="predicted"/>
<dbReference type="InterPro" id="IPR006689">
    <property type="entry name" value="Small_GTPase_ARF/SAR"/>
</dbReference>
<evidence type="ECO:0000256" key="2">
    <source>
        <dbReference type="ARBA" id="ARBA00023134"/>
    </source>
</evidence>
<sequence length="178" mass="19522">MGGTCSGASVKGLPKKILIVGNSGAGKTHLLYSWLLGRGDLDPVPTDSFNVERVTSDGGVYMMWDLCGRMDFRLKRRQFFHGTDGVVYVIDPSSDADDAVKDLITVATDRDLSVVPFLILISQRQDVKTDWIVKVQTALKTHKSSTHIMDVDIINQKSIANALSQLDKMFTPANGLHS</sequence>
<keyword evidence="4" id="KW-0479">Metal-binding</keyword>
<dbReference type="GO" id="GO:0003924">
    <property type="term" value="F:GTPase activity"/>
    <property type="evidence" value="ECO:0007669"/>
    <property type="project" value="InterPro"/>
</dbReference>
<dbReference type="RefSeq" id="XP_022334103.1">
    <property type="nucleotide sequence ID" value="XM_022478395.1"/>
</dbReference>
<feature type="binding site" evidence="3">
    <location>
        <position position="68"/>
    </location>
    <ligand>
        <name>GTP</name>
        <dbReference type="ChEBI" id="CHEBI:37565"/>
    </ligand>
</feature>
<keyword evidence="4" id="KW-0460">Magnesium</keyword>
<dbReference type="Gene3D" id="3.40.50.300">
    <property type="entry name" value="P-loop containing nucleotide triphosphate hydrolases"/>
    <property type="match status" value="1"/>
</dbReference>
<name>A0A8B8E2V9_CRAVI</name>
<dbReference type="SMART" id="SM00177">
    <property type="entry name" value="ARF"/>
    <property type="match status" value="1"/>
</dbReference>
<keyword evidence="5" id="KW-1185">Reference proteome</keyword>
<reference evidence="6" key="1">
    <citation type="submission" date="2025-08" db="UniProtKB">
        <authorList>
            <consortium name="RefSeq"/>
        </authorList>
    </citation>
    <scope>IDENTIFICATION</scope>
    <source>
        <tissue evidence="6">Whole sample</tissue>
    </source>
</reference>
<feature type="binding site" evidence="4">
    <location>
        <position position="28"/>
    </location>
    <ligand>
        <name>Mg(2+)</name>
        <dbReference type="ChEBI" id="CHEBI:18420"/>
    </ligand>
</feature>
<organism evidence="5 6">
    <name type="scientific">Crassostrea virginica</name>
    <name type="common">Eastern oyster</name>
    <dbReference type="NCBI Taxonomy" id="6565"/>
    <lineage>
        <taxon>Eukaryota</taxon>
        <taxon>Metazoa</taxon>
        <taxon>Spiralia</taxon>
        <taxon>Lophotrochozoa</taxon>
        <taxon>Mollusca</taxon>
        <taxon>Bivalvia</taxon>
        <taxon>Autobranchia</taxon>
        <taxon>Pteriomorphia</taxon>
        <taxon>Ostreida</taxon>
        <taxon>Ostreoidea</taxon>
        <taxon>Ostreidae</taxon>
        <taxon>Crassostrea</taxon>
    </lineage>
</organism>
<dbReference type="GO" id="GO:0005525">
    <property type="term" value="F:GTP binding"/>
    <property type="evidence" value="ECO:0007669"/>
    <property type="project" value="UniProtKB-KW"/>
</dbReference>
<evidence type="ECO:0000256" key="4">
    <source>
        <dbReference type="PIRSR" id="PIRSR606689-2"/>
    </source>
</evidence>